<dbReference type="Proteomes" id="UP000619457">
    <property type="component" value="Unassembled WGS sequence"/>
</dbReference>
<dbReference type="Gene3D" id="2.130.10.130">
    <property type="entry name" value="Integrin alpha, N-terminal"/>
    <property type="match status" value="1"/>
</dbReference>
<comment type="caution">
    <text evidence="2">The sequence shown here is derived from an EMBL/GenBank/DDBJ whole genome shotgun (WGS) entry which is preliminary data.</text>
</comment>
<dbReference type="AlphaFoldDB" id="A0A918Q074"/>
<gene>
    <name evidence="2" type="ORF">GCM10007049_22850</name>
</gene>
<dbReference type="SUPFAM" id="SSF69318">
    <property type="entry name" value="Integrin alpha N-terminal domain"/>
    <property type="match status" value="1"/>
</dbReference>
<dbReference type="Pfam" id="PF18962">
    <property type="entry name" value="Por_Secre_tail"/>
    <property type="match status" value="1"/>
</dbReference>
<evidence type="ECO:0000259" key="1">
    <source>
        <dbReference type="Pfam" id="PF18962"/>
    </source>
</evidence>
<sequence>MGFAGGINAAQIHTADLNGDGVEEWVIWDINARSLKVIEVSEDGYEVLPEMPHYFPADLLGFVVMADYDGDGKKDLFTGSAFGIKAYKNTSPTGSATPSWELAENFLRLENGSNLQVNILDIPAIQDLDGDGDLDIVTFNYAAGDYLELYINTSMEETGMAGLGGFERRKIRWGNFEFCACGSFSFGQTCDGSPISRKTPGDENLSIEHSGGHSILLEDFNGDGNLDLVMGQDECSTLYYLENKGSSVDPIYDEFSTELPSYGSLPVFPLFQVGSMIGDSFLVSVNSSETSLTGGLDYAHSIYELAPQTSLNIVTTALLQEEMIDLGENTRPFFTGSQSNGELILTANQLLNGQSTGMAFRFEVNNEGYLLVESDYQNLSSLGLTELQYIAYTTAAGQNYWFVSGVVIEDFVLVRKLFYANSPGAGELREISLPTGSLRAYDNFSYYSHAGADFLLLARQTGELERYSVKFSGNVAFELLDEDFLGFKDDPADRNLCVLTTQNGEQLDLYAVSQRGIISHIPNFTQANPPAAEPIQIVLEDNTAVPSRLSRNTWLGIAPGLIGKGDQLLLGGNAGGLQLLQEISSSPTPPVDGGISVTLFPNPSNGPVNILSNENGKARLINTLGQLLISDISIIANEPQPLDMRNFSSGVYLIEFTSSKGNKMVKKLILR</sequence>
<reference evidence="2" key="1">
    <citation type="journal article" date="2014" name="Int. J. Syst. Evol. Microbiol.">
        <title>Complete genome sequence of Corynebacterium casei LMG S-19264T (=DSM 44701T), isolated from a smear-ripened cheese.</title>
        <authorList>
            <consortium name="US DOE Joint Genome Institute (JGI-PGF)"/>
            <person name="Walter F."/>
            <person name="Albersmeier A."/>
            <person name="Kalinowski J."/>
            <person name="Ruckert C."/>
        </authorList>
    </citation>
    <scope>NUCLEOTIDE SEQUENCE</scope>
    <source>
        <strain evidence="2">KCTC 12368</strain>
    </source>
</reference>
<dbReference type="PANTHER" id="PTHR46580:SF4">
    <property type="entry name" value="ATP_GTP-BINDING PROTEIN"/>
    <property type="match status" value="1"/>
</dbReference>
<dbReference type="EMBL" id="BMWX01000003">
    <property type="protein sequence ID" value="GGZ29138.1"/>
    <property type="molecule type" value="Genomic_DNA"/>
</dbReference>
<dbReference type="InterPro" id="IPR028994">
    <property type="entry name" value="Integrin_alpha_N"/>
</dbReference>
<feature type="domain" description="Secretion system C-terminal sorting" evidence="1">
    <location>
        <begin position="599"/>
        <end position="669"/>
    </location>
</feature>
<dbReference type="PANTHER" id="PTHR46580">
    <property type="entry name" value="SENSOR KINASE-RELATED"/>
    <property type="match status" value="1"/>
</dbReference>
<proteinExistence type="predicted"/>
<evidence type="ECO:0000313" key="3">
    <source>
        <dbReference type="Proteomes" id="UP000619457"/>
    </source>
</evidence>
<dbReference type="InterPro" id="IPR026444">
    <property type="entry name" value="Secre_tail"/>
</dbReference>
<keyword evidence="3" id="KW-1185">Reference proteome</keyword>
<dbReference type="NCBIfam" id="TIGR04183">
    <property type="entry name" value="Por_Secre_tail"/>
    <property type="match status" value="1"/>
</dbReference>
<organism evidence="2 3">
    <name type="scientific">Echinicola pacifica</name>
    <dbReference type="NCBI Taxonomy" id="346377"/>
    <lineage>
        <taxon>Bacteria</taxon>
        <taxon>Pseudomonadati</taxon>
        <taxon>Bacteroidota</taxon>
        <taxon>Cytophagia</taxon>
        <taxon>Cytophagales</taxon>
        <taxon>Cyclobacteriaceae</taxon>
        <taxon>Echinicola</taxon>
    </lineage>
</organism>
<protein>
    <recommendedName>
        <fullName evidence="1">Secretion system C-terminal sorting domain-containing protein</fullName>
    </recommendedName>
</protein>
<accession>A0A918Q074</accession>
<reference evidence="2" key="2">
    <citation type="submission" date="2020-09" db="EMBL/GenBank/DDBJ databases">
        <authorList>
            <person name="Sun Q."/>
            <person name="Kim S."/>
        </authorList>
    </citation>
    <scope>NUCLEOTIDE SEQUENCE</scope>
    <source>
        <strain evidence="2">KCTC 12368</strain>
    </source>
</reference>
<name>A0A918Q074_9BACT</name>
<evidence type="ECO:0000313" key="2">
    <source>
        <dbReference type="EMBL" id="GGZ29138.1"/>
    </source>
</evidence>